<dbReference type="PANTHER" id="PTHR10845:SF259">
    <property type="entry name" value="RGS DOMAIN-CONTAINING PROTEIN-RELATED"/>
    <property type="match status" value="1"/>
</dbReference>
<dbReference type="PROSITE" id="PS50132">
    <property type="entry name" value="RGS"/>
    <property type="match status" value="1"/>
</dbReference>
<dbReference type="Gene3D" id="1.10.167.10">
    <property type="entry name" value="Regulator of G-protein Signalling 4, domain 2"/>
    <property type="match status" value="1"/>
</dbReference>
<dbReference type="InterPro" id="IPR044926">
    <property type="entry name" value="RGS_subdomain_2"/>
</dbReference>
<dbReference type="SMART" id="SM00315">
    <property type="entry name" value="RGS"/>
    <property type="match status" value="1"/>
</dbReference>
<dbReference type="Pfam" id="PF00615">
    <property type="entry name" value="RGS"/>
    <property type="match status" value="1"/>
</dbReference>
<dbReference type="InterPro" id="IPR016137">
    <property type="entry name" value="RGS"/>
</dbReference>
<proteinExistence type="predicted"/>
<organism evidence="2">
    <name type="scientific">Scylla olivacea</name>
    <name type="common">Orange mud crab</name>
    <name type="synonym">Cancer olivacea</name>
    <dbReference type="NCBI Taxonomy" id="85551"/>
    <lineage>
        <taxon>Eukaryota</taxon>
        <taxon>Metazoa</taxon>
        <taxon>Ecdysozoa</taxon>
        <taxon>Arthropoda</taxon>
        <taxon>Crustacea</taxon>
        <taxon>Multicrustacea</taxon>
        <taxon>Malacostraca</taxon>
        <taxon>Eumalacostraca</taxon>
        <taxon>Eucarida</taxon>
        <taxon>Decapoda</taxon>
        <taxon>Pleocyemata</taxon>
        <taxon>Brachyura</taxon>
        <taxon>Eubrachyura</taxon>
        <taxon>Portunoidea</taxon>
        <taxon>Portunidae</taxon>
        <taxon>Portuninae</taxon>
        <taxon>Scylla</taxon>
    </lineage>
</organism>
<dbReference type="AlphaFoldDB" id="A0A0P4WAD0"/>
<reference evidence="2" key="1">
    <citation type="submission" date="2015-09" db="EMBL/GenBank/DDBJ databases">
        <title>Scylla olivacea transcriptome.</title>
        <authorList>
            <person name="Ikhwanuddin M."/>
        </authorList>
    </citation>
    <scope>NUCLEOTIDE SEQUENCE</scope>
</reference>
<dbReference type="InterPro" id="IPR036305">
    <property type="entry name" value="RGS_sf"/>
</dbReference>
<evidence type="ECO:0000259" key="1">
    <source>
        <dbReference type="PROSITE" id="PS50132"/>
    </source>
</evidence>
<accession>A0A0P4WAD0</accession>
<name>A0A0P4WAD0_SCYOL</name>
<feature type="domain" description="RGS" evidence="1">
    <location>
        <begin position="67"/>
        <end position="182"/>
    </location>
</feature>
<protein>
    <recommendedName>
        <fullName evidence="1">RGS domain-containing protein</fullName>
    </recommendedName>
</protein>
<dbReference type="EMBL" id="GDRN01060329">
    <property type="protein sequence ID" value="JAI65382.1"/>
    <property type="molecule type" value="Transcribed_RNA"/>
</dbReference>
<dbReference type="SUPFAM" id="SSF48097">
    <property type="entry name" value="Regulator of G-protein signaling, RGS"/>
    <property type="match status" value="1"/>
</dbReference>
<dbReference type="FunFam" id="1.10.167.10:FF:000001">
    <property type="entry name" value="Putative regulator of g-protein signaling 12"/>
    <property type="match status" value="1"/>
</dbReference>
<evidence type="ECO:0000313" key="2">
    <source>
        <dbReference type="EMBL" id="JAI65382.1"/>
    </source>
</evidence>
<dbReference type="PRINTS" id="PR01301">
    <property type="entry name" value="RGSPROTEIN"/>
</dbReference>
<sequence length="194" mass="21924">MIATDIRRESLKATKSVLGSLNTAISDSFAHGIGSDMRLRLSWLRRRGDSHGSVRPMPEEVQGWAESFHNLMASKYGQALFKAFLQREFSEENVEFWLAVEDFKKTRAAKMPSKASKIHSDYVAVQAPKEINLDPGTRAQIAKSLDCPDKYIFDAAQKRVQALMESDAYLRFLQSELYKELLHPDSSLSNPEAL</sequence>
<dbReference type="PANTHER" id="PTHR10845">
    <property type="entry name" value="REGULATOR OF G PROTEIN SIGNALING"/>
    <property type="match status" value="1"/>
</dbReference>